<reference evidence="2" key="1">
    <citation type="submission" date="2022-11" db="UniProtKB">
        <authorList>
            <consortium name="WormBaseParasite"/>
        </authorList>
    </citation>
    <scope>IDENTIFICATION</scope>
</reference>
<proteinExistence type="predicted"/>
<dbReference type="WBParaSite" id="JU765_v2.g19768.t2">
    <property type="protein sequence ID" value="JU765_v2.g19768.t2"/>
    <property type="gene ID" value="JU765_v2.g19768"/>
</dbReference>
<name>A0AC34QV06_9BILA</name>
<dbReference type="Proteomes" id="UP000887576">
    <property type="component" value="Unplaced"/>
</dbReference>
<protein>
    <submittedName>
        <fullName evidence="2">Uncharacterized protein</fullName>
    </submittedName>
</protein>
<evidence type="ECO:0000313" key="1">
    <source>
        <dbReference type="Proteomes" id="UP000887576"/>
    </source>
</evidence>
<evidence type="ECO:0000313" key="2">
    <source>
        <dbReference type="WBParaSite" id="JU765_v2.g19768.t2"/>
    </source>
</evidence>
<accession>A0AC34QV06</accession>
<sequence>MLQRMEKPGLTNINCPGFCGKILLNISNHEEFYSDCTACPWGTRVTNNFKCNECTNLIQNYDLLFLIFHGLIPFLINSCFIRSYSFGPKKQRKISRIWIGLQFLSAALESSLGFIFTLLIFKPYGSLKIFTCQKHFLFEWYPMFYNPTINYTKTLKCSSELVYPMFSFPFANLAFNLLNLLILRTFLYLIAHFKSEKKLPSEPFYAVLWTLPLISLVHSICSGLIYYSFPYIMLLTSLTLTAFHFAYEGRKNIKQLLQIIFTEPENFITMIIHMALFGFSLYSIYLSVPNYFLLSKTKIYGLIGAMLPLPSIFYILTVKLTIPQRTTMRYPRI</sequence>
<organism evidence="1 2">
    <name type="scientific">Panagrolaimus sp. JU765</name>
    <dbReference type="NCBI Taxonomy" id="591449"/>
    <lineage>
        <taxon>Eukaryota</taxon>
        <taxon>Metazoa</taxon>
        <taxon>Ecdysozoa</taxon>
        <taxon>Nematoda</taxon>
        <taxon>Chromadorea</taxon>
        <taxon>Rhabditida</taxon>
        <taxon>Tylenchina</taxon>
        <taxon>Panagrolaimomorpha</taxon>
        <taxon>Panagrolaimoidea</taxon>
        <taxon>Panagrolaimidae</taxon>
        <taxon>Panagrolaimus</taxon>
    </lineage>
</organism>